<proteinExistence type="predicted"/>
<feature type="compositionally biased region" description="Basic and acidic residues" evidence="1">
    <location>
        <begin position="530"/>
        <end position="557"/>
    </location>
</feature>
<dbReference type="GeneID" id="59333760"/>
<feature type="compositionally biased region" description="Polar residues" evidence="1">
    <location>
        <begin position="19"/>
        <end position="33"/>
    </location>
</feature>
<feature type="compositionally biased region" description="Basic residues" evidence="1">
    <location>
        <begin position="37"/>
        <end position="46"/>
    </location>
</feature>
<dbReference type="EMBL" id="JACCJB010000021">
    <property type="protein sequence ID" value="KAF6218811.1"/>
    <property type="molecule type" value="Genomic_DNA"/>
</dbReference>
<comment type="caution">
    <text evidence="2">The sequence shown here is derived from an EMBL/GenBank/DDBJ whole genome shotgun (WGS) entry which is preliminary data.</text>
</comment>
<evidence type="ECO:0000313" key="3">
    <source>
        <dbReference type="Proteomes" id="UP000593566"/>
    </source>
</evidence>
<name>A0A8H6F8F2_9LECA</name>
<evidence type="ECO:0000313" key="2">
    <source>
        <dbReference type="EMBL" id="KAF6218811.1"/>
    </source>
</evidence>
<sequence>MLLTEFSESFKLAAHTPDHGSTSLTQASAAQPESSHKLKTTKQSRKPLKIDVDASKAGVDHVGENLIDVSPLIDFDDFEFVYDFDTEAAGSSRSQEGKAEPSLSKLIKLTEEDDKYDESPYKANQQSLSDLLLELPAPSNESPAKRNISPPLEHALARRASILSYKAPGASSLRNEAHGQVKGPVADADPLIPPIVLFKEASGSPKVKWHIPPEIEETLELEFRPSGIGLFAHEWIKVPIEFRHHSENTLARFWDLTYNSVVRKTVLLYKRKLATAGKADQVLDWPNRLLAALVDIQEFDIQEGAEHVFDTSDTKTSKRKLSISAIPEESAGCSGNNILIAALREVNLSLADPNRDTFTAQEKLALSKGVKLDSQNAPILTEVLTDFYKELPALRYSSKMATTLNDREKIISERLALLELQAFGIGKGEESELAMEDATTGKGKGKGKEGDRLVEGSVSGKGKDRENELPLEDAKTGKGKAKESDMLVKDPAIGEGIGKENGSPVKDTTIGKGKGKNKGKGKSKSKRKGKGEGEGEGEKGELLVEGPAIDKGKGKEGDHYEATMRAIQYEILAGAKALFLDPKSEGFLEAMSLNLPLTQKQEVALVRYKKTYDFMEGFIRPQIASLALVEFVCKLLLVPDCFAALTPIIEELRWNRAFAGSEIVQHPSNPMITSILQCTQRLRPTDGLHHSSGISVAPLLVPRYPPLPPGPAPATPVVTTPTKEQSKKDRTGFTKSQHAPIKAKVPFDDQLRALDQREAIIVAQIKAGVPLSAAQVHADFMEIGQSRLYVQEKVRLEVAGGKWADRLAGRQKKMGEKDEAPDWWLLP</sequence>
<feature type="region of interest" description="Disordered" evidence="1">
    <location>
        <begin position="710"/>
        <end position="739"/>
    </location>
</feature>
<gene>
    <name evidence="2" type="ORF">HO133_005354</name>
</gene>
<dbReference type="AlphaFoldDB" id="A0A8H6F8F2"/>
<feature type="compositionally biased region" description="Basic and acidic residues" evidence="1">
    <location>
        <begin position="461"/>
        <end position="488"/>
    </location>
</feature>
<protein>
    <submittedName>
        <fullName evidence="2">Uncharacterized protein</fullName>
    </submittedName>
</protein>
<feature type="region of interest" description="Disordered" evidence="1">
    <location>
        <begin position="14"/>
        <end position="46"/>
    </location>
</feature>
<feature type="region of interest" description="Disordered" evidence="1">
    <location>
        <begin position="432"/>
        <end position="557"/>
    </location>
</feature>
<dbReference type="RefSeq" id="XP_037148246.1">
    <property type="nucleotide sequence ID" value="XM_037296264.1"/>
</dbReference>
<keyword evidence="3" id="KW-1185">Reference proteome</keyword>
<evidence type="ECO:0000256" key="1">
    <source>
        <dbReference type="SAM" id="MobiDB-lite"/>
    </source>
</evidence>
<reference evidence="2 3" key="1">
    <citation type="journal article" date="2020" name="Genomics">
        <title>Complete, high-quality genomes from long-read metagenomic sequencing of two wolf lichen thalli reveals enigmatic genome architecture.</title>
        <authorList>
            <person name="McKenzie S.K."/>
            <person name="Walston R.F."/>
            <person name="Allen J.L."/>
        </authorList>
    </citation>
    <scope>NUCLEOTIDE SEQUENCE [LARGE SCALE GENOMIC DNA]</scope>
    <source>
        <strain evidence="2">WasteWater1</strain>
    </source>
</reference>
<dbReference type="Proteomes" id="UP000593566">
    <property type="component" value="Unassembled WGS sequence"/>
</dbReference>
<organism evidence="2 3">
    <name type="scientific">Letharia lupina</name>
    <dbReference type="NCBI Taxonomy" id="560253"/>
    <lineage>
        <taxon>Eukaryota</taxon>
        <taxon>Fungi</taxon>
        <taxon>Dikarya</taxon>
        <taxon>Ascomycota</taxon>
        <taxon>Pezizomycotina</taxon>
        <taxon>Lecanoromycetes</taxon>
        <taxon>OSLEUM clade</taxon>
        <taxon>Lecanoromycetidae</taxon>
        <taxon>Lecanorales</taxon>
        <taxon>Lecanorineae</taxon>
        <taxon>Parmeliaceae</taxon>
        <taxon>Letharia</taxon>
    </lineage>
</organism>
<accession>A0A8H6F8F2</accession>
<feature type="compositionally biased region" description="Basic residues" evidence="1">
    <location>
        <begin position="513"/>
        <end position="529"/>
    </location>
</feature>